<feature type="compositionally biased region" description="Polar residues" evidence="1">
    <location>
        <begin position="737"/>
        <end position="746"/>
    </location>
</feature>
<dbReference type="PANTHER" id="PTHR33870:SF4">
    <property type="entry name" value="CARDIOMYOPATHY-ASSOCIATED PROTEIN"/>
    <property type="match status" value="1"/>
</dbReference>
<feature type="region of interest" description="Disordered" evidence="1">
    <location>
        <begin position="388"/>
        <end position="428"/>
    </location>
</feature>
<dbReference type="EMBL" id="JBBWWR010000001">
    <property type="protein sequence ID" value="KAK8971102.1"/>
    <property type="molecule type" value="Genomic_DNA"/>
</dbReference>
<sequence>MNVVGIIKCLVFSARTCWRFICRHPFVSGLVLFMLFLYRYFPSIFIFLIYSSPVIACTSLLLGALLIYGEPYITEPEDMKGVDVSVKSERCITEENLENRRVMSASKDGLLKQMHDDGNGQDNTVLAAGSSGKNAEKELHNEKKGINEVGAHDQKFIEKVFSVENPAECSLRTAEGLNVEIGKPLDKHFESSLGSPWQKVNGHEGSSGSESDGEESSLSPDTSMTDVIPIIDELNPLLESENPHQDHRSIDSSDAISGVSSPELESDDGSAEEETENLADEEEEDAREEKDNNESVVKWTADDEKNLMDLGSLELERNRRLENLIAKRRAKKLQRFQTDKNLIDLDTEPLPFMEEISRFNVQIPAISAPRRNPFDLLFDSEESMGVPPIPGSAPSVLLPRRNPFDLPYDQDEENSKLAGESSKPFNEPKIKPYFVLEKNIGTDLISFKRQLSEKSDSKESSASESNSVSEVVSQDHNLSESETHERLSSVNQDVETVDQESDLSVQVGSEHEQNVADSVEIGEMESSSPVSSTENLDLIDERYDGSGTSCSEEDDKYNAPRNHIEPAKSVLPVKRPEGADDSQIADPVYDSSPSAMSTLSHIPLLDEHLFSKVKGKEGFITGSSLASDEGDFISDEVHANLKGIKSVDNASNSGMNIVDNFHVEEIMPGSEVWDSELKSSKQLGSRIEDSCKETAMEQPRALESDGGSSSMALDPKLKMKNANLPISEPSVDGNDPVQKSRQETVPSSSSESTANNSKAPGNASKSLDPKDQIELLV</sequence>
<feature type="compositionally biased region" description="Basic and acidic residues" evidence="1">
    <location>
        <begin position="686"/>
        <end position="703"/>
    </location>
</feature>
<feature type="compositionally biased region" description="Polar residues" evidence="1">
    <location>
        <begin position="753"/>
        <end position="765"/>
    </location>
</feature>
<gene>
    <name evidence="3" type="ORF">KSP40_PGU008508</name>
</gene>
<evidence type="ECO:0000256" key="2">
    <source>
        <dbReference type="SAM" id="Phobius"/>
    </source>
</evidence>
<protein>
    <submittedName>
        <fullName evidence="3">Uncharacterized protein</fullName>
    </submittedName>
</protein>
<feature type="compositionally biased region" description="Low complexity" evidence="1">
    <location>
        <begin position="462"/>
        <end position="472"/>
    </location>
</feature>
<dbReference type="Proteomes" id="UP001412067">
    <property type="component" value="Unassembled WGS sequence"/>
</dbReference>
<feature type="compositionally biased region" description="Basic and acidic residues" evidence="1">
    <location>
        <begin position="241"/>
        <end position="251"/>
    </location>
</feature>
<feature type="region of interest" description="Disordered" evidence="1">
    <location>
        <begin position="450"/>
        <end position="596"/>
    </location>
</feature>
<dbReference type="PANTHER" id="PTHR33870">
    <property type="entry name" value="CARDIOMYOPATHY-ASSOCIATED PROTEIN"/>
    <property type="match status" value="1"/>
</dbReference>
<keyword evidence="2" id="KW-0472">Membrane</keyword>
<feature type="compositionally biased region" description="Basic and acidic residues" evidence="1">
    <location>
        <begin position="450"/>
        <end position="461"/>
    </location>
</feature>
<keyword evidence="4" id="KW-1185">Reference proteome</keyword>
<reference evidence="3 4" key="1">
    <citation type="journal article" date="2022" name="Nat. Plants">
        <title>Genomes of leafy and leafless Platanthera orchids illuminate the evolution of mycoheterotrophy.</title>
        <authorList>
            <person name="Li M.H."/>
            <person name="Liu K.W."/>
            <person name="Li Z."/>
            <person name="Lu H.C."/>
            <person name="Ye Q.L."/>
            <person name="Zhang D."/>
            <person name="Wang J.Y."/>
            <person name="Li Y.F."/>
            <person name="Zhong Z.M."/>
            <person name="Liu X."/>
            <person name="Yu X."/>
            <person name="Liu D.K."/>
            <person name="Tu X.D."/>
            <person name="Liu B."/>
            <person name="Hao Y."/>
            <person name="Liao X.Y."/>
            <person name="Jiang Y.T."/>
            <person name="Sun W.H."/>
            <person name="Chen J."/>
            <person name="Chen Y.Q."/>
            <person name="Ai Y."/>
            <person name="Zhai J.W."/>
            <person name="Wu S.S."/>
            <person name="Zhou Z."/>
            <person name="Hsiao Y.Y."/>
            <person name="Wu W.L."/>
            <person name="Chen Y.Y."/>
            <person name="Lin Y.F."/>
            <person name="Hsu J.L."/>
            <person name="Li C.Y."/>
            <person name="Wang Z.W."/>
            <person name="Zhao X."/>
            <person name="Zhong W.Y."/>
            <person name="Ma X.K."/>
            <person name="Ma L."/>
            <person name="Huang J."/>
            <person name="Chen G.Z."/>
            <person name="Huang M.Z."/>
            <person name="Huang L."/>
            <person name="Peng D.H."/>
            <person name="Luo Y.B."/>
            <person name="Zou S.Q."/>
            <person name="Chen S.P."/>
            <person name="Lan S."/>
            <person name="Tsai W.C."/>
            <person name="Van de Peer Y."/>
            <person name="Liu Z.J."/>
        </authorList>
    </citation>
    <scope>NUCLEOTIDE SEQUENCE [LARGE SCALE GENOMIC DNA]</scope>
    <source>
        <strain evidence="3">Lor288</strain>
    </source>
</reference>
<feature type="transmembrane region" description="Helical" evidence="2">
    <location>
        <begin position="20"/>
        <end position="38"/>
    </location>
</feature>
<feature type="region of interest" description="Disordered" evidence="1">
    <location>
        <begin position="675"/>
        <end position="777"/>
    </location>
</feature>
<feature type="region of interest" description="Disordered" evidence="1">
    <location>
        <begin position="240"/>
        <end position="299"/>
    </location>
</feature>
<proteinExistence type="predicted"/>
<feature type="compositionally biased region" description="Basic and acidic residues" evidence="1">
    <location>
        <begin position="477"/>
        <end position="487"/>
    </location>
</feature>
<feature type="region of interest" description="Disordered" evidence="1">
    <location>
        <begin position="190"/>
        <end position="223"/>
    </location>
</feature>
<evidence type="ECO:0000313" key="3">
    <source>
        <dbReference type="EMBL" id="KAK8971102.1"/>
    </source>
</evidence>
<keyword evidence="2" id="KW-1133">Transmembrane helix</keyword>
<name>A0ABR2N4R1_9ASPA</name>
<feature type="compositionally biased region" description="Acidic residues" evidence="1">
    <location>
        <begin position="264"/>
        <end position="286"/>
    </location>
</feature>
<evidence type="ECO:0000313" key="4">
    <source>
        <dbReference type="Proteomes" id="UP001412067"/>
    </source>
</evidence>
<keyword evidence="2" id="KW-0812">Transmembrane</keyword>
<feature type="region of interest" description="Disordered" evidence="1">
    <location>
        <begin position="117"/>
        <end position="139"/>
    </location>
</feature>
<feature type="compositionally biased region" description="Polar residues" evidence="1">
    <location>
        <begin position="525"/>
        <end position="535"/>
    </location>
</feature>
<accession>A0ABR2N4R1</accession>
<feature type="compositionally biased region" description="Basic and acidic residues" evidence="1">
    <location>
        <begin position="556"/>
        <end position="566"/>
    </location>
</feature>
<evidence type="ECO:0000256" key="1">
    <source>
        <dbReference type="SAM" id="MobiDB-lite"/>
    </source>
</evidence>
<organism evidence="3 4">
    <name type="scientific">Platanthera guangdongensis</name>
    <dbReference type="NCBI Taxonomy" id="2320717"/>
    <lineage>
        <taxon>Eukaryota</taxon>
        <taxon>Viridiplantae</taxon>
        <taxon>Streptophyta</taxon>
        <taxon>Embryophyta</taxon>
        <taxon>Tracheophyta</taxon>
        <taxon>Spermatophyta</taxon>
        <taxon>Magnoliopsida</taxon>
        <taxon>Liliopsida</taxon>
        <taxon>Asparagales</taxon>
        <taxon>Orchidaceae</taxon>
        <taxon>Orchidoideae</taxon>
        <taxon>Orchideae</taxon>
        <taxon>Orchidinae</taxon>
        <taxon>Platanthera</taxon>
    </lineage>
</organism>
<feature type="compositionally biased region" description="Basic and acidic residues" evidence="1">
    <location>
        <begin position="767"/>
        <end position="777"/>
    </location>
</feature>
<comment type="caution">
    <text evidence="3">The sequence shown here is derived from an EMBL/GenBank/DDBJ whole genome shotgun (WGS) entry which is preliminary data.</text>
</comment>